<dbReference type="AlphaFoldDB" id="A0A3L6F1D3"/>
<feature type="region of interest" description="Disordered" evidence="1">
    <location>
        <begin position="1"/>
        <end position="45"/>
    </location>
</feature>
<evidence type="ECO:0000256" key="1">
    <source>
        <dbReference type="SAM" id="MobiDB-lite"/>
    </source>
</evidence>
<evidence type="ECO:0000313" key="2">
    <source>
        <dbReference type="EMBL" id="PWZ26860.1"/>
    </source>
</evidence>
<dbReference type="Proteomes" id="UP000251960">
    <property type="component" value="Chromosome 4"/>
</dbReference>
<sequence>PHTSDLHSPHPHPRLPRTCNGAHTPPPPRPLPLRSPPSNAVARAA</sequence>
<dbReference type="EMBL" id="NCVQ01000005">
    <property type="protein sequence ID" value="PWZ26860.1"/>
    <property type="molecule type" value="Genomic_DNA"/>
</dbReference>
<reference evidence="2 3" key="1">
    <citation type="journal article" date="2018" name="Nat. Genet.">
        <title>Extensive intraspecific gene order and gene structural variations between Mo17 and other maize genomes.</title>
        <authorList>
            <person name="Sun S."/>
            <person name="Zhou Y."/>
            <person name="Chen J."/>
            <person name="Shi J."/>
            <person name="Zhao H."/>
            <person name="Zhao H."/>
            <person name="Song W."/>
            <person name="Zhang M."/>
            <person name="Cui Y."/>
            <person name="Dong X."/>
            <person name="Liu H."/>
            <person name="Ma X."/>
            <person name="Jiao Y."/>
            <person name="Wang B."/>
            <person name="Wei X."/>
            <person name="Stein J.C."/>
            <person name="Glaubitz J.C."/>
            <person name="Lu F."/>
            <person name="Yu G."/>
            <person name="Liang C."/>
            <person name="Fengler K."/>
            <person name="Li B."/>
            <person name="Rafalski A."/>
            <person name="Schnable P.S."/>
            <person name="Ware D.H."/>
            <person name="Buckler E.S."/>
            <person name="Lai J."/>
        </authorList>
    </citation>
    <scope>NUCLEOTIDE SEQUENCE [LARGE SCALE GENOMIC DNA]</scope>
    <source>
        <strain evidence="3">cv. Missouri 17</strain>
        <tissue evidence="2">Seedling</tissue>
    </source>
</reference>
<feature type="compositionally biased region" description="Pro residues" evidence="1">
    <location>
        <begin position="24"/>
        <end position="35"/>
    </location>
</feature>
<comment type="caution">
    <text evidence="2">The sequence shown here is derived from an EMBL/GenBank/DDBJ whole genome shotgun (WGS) entry which is preliminary data.</text>
</comment>
<evidence type="ECO:0000313" key="3">
    <source>
        <dbReference type="Proteomes" id="UP000251960"/>
    </source>
</evidence>
<proteinExistence type="predicted"/>
<organism evidence="2 3">
    <name type="scientific">Zea mays</name>
    <name type="common">Maize</name>
    <dbReference type="NCBI Taxonomy" id="4577"/>
    <lineage>
        <taxon>Eukaryota</taxon>
        <taxon>Viridiplantae</taxon>
        <taxon>Streptophyta</taxon>
        <taxon>Embryophyta</taxon>
        <taxon>Tracheophyta</taxon>
        <taxon>Spermatophyta</taxon>
        <taxon>Magnoliopsida</taxon>
        <taxon>Liliopsida</taxon>
        <taxon>Poales</taxon>
        <taxon>Poaceae</taxon>
        <taxon>PACMAD clade</taxon>
        <taxon>Panicoideae</taxon>
        <taxon>Andropogonodae</taxon>
        <taxon>Andropogoneae</taxon>
        <taxon>Tripsacinae</taxon>
        <taxon>Zea</taxon>
    </lineage>
</organism>
<protein>
    <submittedName>
        <fullName evidence="2">Uncharacterized protein</fullName>
    </submittedName>
</protein>
<gene>
    <name evidence="2" type="ORF">Zm00014a_006108</name>
</gene>
<name>A0A3L6F1D3_MAIZE</name>
<feature type="non-terminal residue" evidence="2">
    <location>
        <position position="1"/>
    </location>
</feature>
<accession>A0A3L6F1D3</accession>